<dbReference type="InterPro" id="IPR036852">
    <property type="entry name" value="Peptidase_S8/S53_dom_sf"/>
</dbReference>
<evidence type="ECO:0000256" key="1">
    <source>
        <dbReference type="ARBA" id="ARBA00022670"/>
    </source>
</evidence>
<proteinExistence type="predicted"/>
<dbReference type="PROSITE" id="PS51695">
    <property type="entry name" value="SEDOLISIN"/>
    <property type="match status" value="1"/>
</dbReference>
<evidence type="ECO:0000313" key="10">
    <source>
        <dbReference type="Proteomes" id="UP000274358"/>
    </source>
</evidence>
<evidence type="ECO:0000256" key="2">
    <source>
        <dbReference type="ARBA" id="ARBA00022723"/>
    </source>
</evidence>
<name>A0A432M621_9GAMM</name>
<evidence type="ECO:0000256" key="3">
    <source>
        <dbReference type="ARBA" id="ARBA00022801"/>
    </source>
</evidence>
<dbReference type="SUPFAM" id="SSF52743">
    <property type="entry name" value="Subtilisin-like"/>
    <property type="match status" value="1"/>
</dbReference>
<dbReference type="GO" id="GO:0046872">
    <property type="term" value="F:metal ion binding"/>
    <property type="evidence" value="ECO:0007669"/>
    <property type="project" value="UniProtKB-UniRule"/>
</dbReference>
<feature type="binding site" evidence="7">
    <location>
        <position position="652"/>
    </location>
    <ligand>
        <name>Ca(2+)</name>
        <dbReference type="ChEBI" id="CHEBI:29108"/>
    </ligand>
</feature>
<comment type="cofactor">
    <cofactor evidence="7">
        <name>Ca(2+)</name>
        <dbReference type="ChEBI" id="CHEBI:29108"/>
    </cofactor>
    <text evidence="7">Binds 1 Ca(2+) ion per subunit.</text>
</comment>
<feature type="active site" description="Charge relay system" evidence="7">
    <location>
        <position position="608"/>
    </location>
</feature>
<dbReference type="Pfam" id="PF00082">
    <property type="entry name" value="Peptidase_S8"/>
    <property type="match status" value="1"/>
</dbReference>
<dbReference type="Pfam" id="PF09286">
    <property type="entry name" value="Pro-kuma_activ"/>
    <property type="match status" value="1"/>
</dbReference>
<feature type="binding site" evidence="7">
    <location>
        <position position="651"/>
    </location>
    <ligand>
        <name>Ca(2+)</name>
        <dbReference type="ChEBI" id="CHEBI:29108"/>
    </ligand>
</feature>
<keyword evidence="10" id="KW-1185">Reference proteome</keyword>
<dbReference type="CDD" id="cd11377">
    <property type="entry name" value="Pro-peptidase_S53"/>
    <property type="match status" value="1"/>
</dbReference>
<evidence type="ECO:0000256" key="7">
    <source>
        <dbReference type="PROSITE-ProRule" id="PRU01032"/>
    </source>
</evidence>
<keyword evidence="3 7" id="KW-0378">Hydrolase</keyword>
<dbReference type="Proteomes" id="UP000274358">
    <property type="component" value="Unassembled WGS sequence"/>
</dbReference>
<feature type="domain" description="Peptidase S53" evidence="8">
    <location>
        <begin position="337"/>
        <end position="692"/>
    </location>
</feature>
<keyword evidence="2 7" id="KW-0479">Metal-binding</keyword>
<dbReference type="AlphaFoldDB" id="A0A432M621"/>
<evidence type="ECO:0000259" key="8">
    <source>
        <dbReference type="PROSITE" id="PS51695"/>
    </source>
</evidence>
<reference evidence="9 10" key="1">
    <citation type="submission" date="2018-12" db="EMBL/GenBank/DDBJ databases">
        <title>Dyella dinghuensis sp. nov. DHOA06 and Dyella choica sp. nov. 4M-K27, isolated from forest soil.</title>
        <authorList>
            <person name="Qiu L.-H."/>
            <person name="Gao Z.-H."/>
        </authorList>
    </citation>
    <scope>NUCLEOTIDE SEQUENCE [LARGE SCALE GENOMIC DNA]</scope>
    <source>
        <strain evidence="9 10">4M-K27</strain>
    </source>
</reference>
<evidence type="ECO:0000256" key="4">
    <source>
        <dbReference type="ARBA" id="ARBA00022825"/>
    </source>
</evidence>
<dbReference type="CDD" id="cd04056">
    <property type="entry name" value="Peptidases_S53"/>
    <property type="match status" value="1"/>
</dbReference>
<keyword evidence="1 7" id="KW-0645">Protease</keyword>
<dbReference type="GO" id="GO:0004252">
    <property type="term" value="F:serine-type endopeptidase activity"/>
    <property type="evidence" value="ECO:0007669"/>
    <property type="project" value="UniProtKB-UniRule"/>
</dbReference>
<keyword evidence="5 7" id="KW-0106">Calcium</keyword>
<feature type="active site" description="Charge relay system" evidence="7">
    <location>
        <position position="411"/>
    </location>
</feature>
<gene>
    <name evidence="9" type="ORF">EKH80_11435</name>
</gene>
<evidence type="ECO:0000256" key="5">
    <source>
        <dbReference type="ARBA" id="ARBA00022837"/>
    </source>
</evidence>
<accession>A0A432M621</accession>
<evidence type="ECO:0000313" key="9">
    <source>
        <dbReference type="EMBL" id="RUL75331.1"/>
    </source>
</evidence>
<feature type="binding site" evidence="7">
    <location>
        <position position="672"/>
    </location>
    <ligand>
        <name>Ca(2+)</name>
        <dbReference type="ChEBI" id="CHEBI:29108"/>
    </ligand>
</feature>
<feature type="active site" description="Charge relay system" evidence="7">
    <location>
        <position position="407"/>
    </location>
</feature>
<dbReference type="InterPro" id="IPR030400">
    <property type="entry name" value="Sedolisin_dom"/>
</dbReference>
<protein>
    <submittedName>
        <fullName evidence="9">Peptidase S53</fullName>
    </submittedName>
</protein>
<comment type="caution">
    <text evidence="9">The sequence shown here is derived from an EMBL/GenBank/DDBJ whole genome shotgun (WGS) entry which is preliminary data.</text>
</comment>
<dbReference type="PANTHER" id="PTHR14218">
    <property type="entry name" value="PROTEASE S8 TRIPEPTIDYL PEPTIDASE I CLN2"/>
    <property type="match status" value="1"/>
</dbReference>
<dbReference type="GO" id="GO:0006508">
    <property type="term" value="P:proteolysis"/>
    <property type="evidence" value="ECO:0007669"/>
    <property type="project" value="UniProtKB-KW"/>
</dbReference>
<dbReference type="PANTHER" id="PTHR14218:SF15">
    <property type="entry name" value="TRIPEPTIDYL-PEPTIDASE 1"/>
    <property type="match status" value="1"/>
</dbReference>
<dbReference type="InterPro" id="IPR000209">
    <property type="entry name" value="Peptidase_S8/S53_dom"/>
</dbReference>
<dbReference type="InterPro" id="IPR015366">
    <property type="entry name" value="S53_propep"/>
</dbReference>
<dbReference type="InterPro" id="IPR050819">
    <property type="entry name" value="Tripeptidyl-peptidase_I"/>
</dbReference>
<keyword evidence="6" id="KW-0865">Zymogen</keyword>
<sequence>MVANRECFSQPAKGHGGLFRCREVDRHVDCSSAYSSTYYWEVLSGYRGVLAEGIGLIVSTAIGCRRFAALQRCHSTVIPRHLYVVPAVRLRGRELLHWRSRPRRQTAQPRCRALARRFFFAECTQSRQRCCTAVSAEESNMLNRLRIKLLMTAMSLAAVDSWAAPTNDAAMVGLHHATLLRQGDTVVGPLLSSQPLHVVVALKPRNQDQLDAYMAIPGFKPLTPEQYDAKYAPTQAQADAVANYLRRAGLTDVRVGPNRLMVEASGPVDAVQVAFATHLVQVRTHDGRDGYANASDVQIPAAWQGSVVAVLGMQNVHRLRTYVRSGVRTADPLLPGAVFPHNPTDFPVIYGARNLPSATSVTPGIITAGDMTAAKAHLKLFTAIDGLPSVNVIVVGPGSSDTSANVEWDLDTQAIVGMGGVRSLVLYDGVSLNDPDIYSTLYLALTDQVNLPPIINISLGECENDARASGLVASDVLFQAAQSQGRTFSVASGDSGADECGNGGTTPWYPASSPYVIAVGGTTLSATPVLNSWSGETAWTGGGGSPSTFEPIPSWQRNVAGITNQTYRAVPDIAYDADTNSGALIVTDSSVLGRPAGTPVITPLAGTSLASPIFVGAWVRIIQAKGYNPGFASPKLYALAQSRFYATAFHDITSGNNISTPGGSNGYFAGPGWDYTTGWGSLVADQAVNHIH</sequence>
<dbReference type="SUPFAM" id="SSF54897">
    <property type="entry name" value="Protease propeptides/inhibitors"/>
    <property type="match status" value="1"/>
</dbReference>
<dbReference type="Gene3D" id="3.40.50.200">
    <property type="entry name" value="Peptidase S8/S53 domain"/>
    <property type="match status" value="1"/>
</dbReference>
<dbReference type="EMBL" id="RYYV01000007">
    <property type="protein sequence ID" value="RUL75331.1"/>
    <property type="molecule type" value="Genomic_DNA"/>
</dbReference>
<organism evidence="9 10">
    <name type="scientific">Dyella choica</name>
    <dbReference type="NCBI Taxonomy" id="1927959"/>
    <lineage>
        <taxon>Bacteria</taxon>
        <taxon>Pseudomonadati</taxon>
        <taxon>Pseudomonadota</taxon>
        <taxon>Gammaproteobacteria</taxon>
        <taxon>Lysobacterales</taxon>
        <taxon>Rhodanobacteraceae</taxon>
        <taxon>Dyella</taxon>
    </lineage>
</organism>
<feature type="binding site" evidence="7">
    <location>
        <position position="674"/>
    </location>
    <ligand>
        <name>Ca(2+)</name>
        <dbReference type="ChEBI" id="CHEBI:29108"/>
    </ligand>
</feature>
<evidence type="ECO:0000256" key="6">
    <source>
        <dbReference type="ARBA" id="ARBA00023145"/>
    </source>
</evidence>
<dbReference type="SMART" id="SM00944">
    <property type="entry name" value="Pro-kuma_activ"/>
    <property type="match status" value="1"/>
</dbReference>
<keyword evidence="4 7" id="KW-0720">Serine protease</keyword>
<dbReference type="GO" id="GO:0008240">
    <property type="term" value="F:tripeptidyl-peptidase activity"/>
    <property type="evidence" value="ECO:0007669"/>
    <property type="project" value="TreeGrafter"/>
</dbReference>